<organism evidence="1 2">
    <name type="scientific">Xanthomonas bonasiae</name>
    <dbReference type="NCBI Taxonomy" id="2810351"/>
    <lineage>
        <taxon>Bacteria</taxon>
        <taxon>Pseudomonadati</taxon>
        <taxon>Pseudomonadota</taxon>
        <taxon>Gammaproteobacteria</taxon>
        <taxon>Lysobacterales</taxon>
        <taxon>Lysobacteraceae</taxon>
        <taxon>Xanthomonas</taxon>
    </lineage>
</organism>
<sequence length="299" mass="31254">MISMLLGLLVVGAAVGIFLSNRKTYAATEGLSRVQESARIAFEMMARDIREAGGNPCDSGLPVANVLSDPTATWWKDWAQPLQGFDNSSPPGITSKSGTDAIQVLSASTGGATVTAHNAGTQTLTLNAAAPDLHANAVMLLCDRQQVAVLQADGVSGTSVTYASGSLNACNRLGRLPGVCVAGSNSYTYEMNSLLTELRAVRWYLADNTRGGTSLYQAVVGPGGTITVNEITEGVSNLQFEYLLTGASTYEPGTAGLNWANVVAVKVVMTVNSADAVSSDNTQLSREVTTIVSIRNRNS</sequence>
<keyword evidence="2" id="KW-1185">Reference proteome</keyword>
<dbReference type="InterPro" id="IPR032092">
    <property type="entry name" value="PilW"/>
</dbReference>
<dbReference type="Pfam" id="PF16074">
    <property type="entry name" value="PilW"/>
    <property type="match status" value="1"/>
</dbReference>
<comment type="caution">
    <text evidence="1">The sequence shown here is derived from an EMBL/GenBank/DDBJ whole genome shotgun (WGS) entry which is preliminary data.</text>
</comment>
<dbReference type="RefSeq" id="WP_206228938.1">
    <property type="nucleotide sequence ID" value="NZ_JAFIWB010000002.1"/>
</dbReference>
<reference evidence="1 2" key="1">
    <citation type="submission" date="2021-02" db="EMBL/GenBank/DDBJ databases">
        <title>Taxonomically Unique Crown Gall-Associated Xanthomonas Stains Have Deficiency in Virulence Repertories.</title>
        <authorList>
            <person name="Mafakheri H."/>
            <person name="Taghavi S.M."/>
            <person name="Dimkic I."/>
            <person name="Nemanja K."/>
            <person name="Osdaghi E."/>
        </authorList>
    </citation>
    <scope>NUCLEOTIDE SEQUENCE [LARGE SCALE GENOMIC DNA]</scope>
    <source>
        <strain evidence="1 2">FX4</strain>
    </source>
</reference>
<dbReference type="Proteomes" id="UP000695802">
    <property type="component" value="Unassembled WGS sequence"/>
</dbReference>
<gene>
    <name evidence="1" type="ORF">JR064_02765</name>
</gene>
<evidence type="ECO:0000313" key="1">
    <source>
        <dbReference type="EMBL" id="MBN6101087.1"/>
    </source>
</evidence>
<evidence type="ECO:0000313" key="2">
    <source>
        <dbReference type="Proteomes" id="UP000695802"/>
    </source>
</evidence>
<dbReference type="EMBL" id="JAFIWB010000002">
    <property type="protein sequence ID" value="MBN6101087.1"/>
    <property type="molecule type" value="Genomic_DNA"/>
</dbReference>
<protein>
    <submittedName>
        <fullName evidence="1">Pilus assembly protein PilW</fullName>
    </submittedName>
</protein>
<name>A0ABS3AYB1_9XANT</name>
<accession>A0ABS3AYB1</accession>
<proteinExistence type="predicted"/>